<accession>A0A7W2EDD6</accession>
<dbReference type="Proteomes" id="UP000566711">
    <property type="component" value="Unassembled WGS sequence"/>
</dbReference>
<reference evidence="1 2" key="1">
    <citation type="submission" date="2020-07" db="EMBL/GenBank/DDBJ databases">
        <title>Novel species isolated from subtropical streams in China.</title>
        <authorList>
            <person name="Lu H."/>
        </authorList>
    </citation>
    <scope>NUCLEOTIDE SEQUENCE [LARGE SCALE GENOMIC DNA]</scope>
    <source>
        <strain evidence="1 2">FT3S</strain>
    </source>
</reference>
<evidence type="ECO:0000313" key="1">
    <source>
        <dbReference type="EMBL" id="MBA5603883.1"/>
    </source>
</evidence>
<gene>
    <name evidence="1" type="ORF">H3H36_00710</name>
</gene>
<protein>
    <submittedName>
        <fullName evidence="1">Uncharacterized protein</fullName>
    </submittedName>
</protein>
<keyword evidence="2" id="KW-1185">Reference proteome</keyword>
<comment type="caution">
    <text evidence="1">The sequence shown here is derived from an EMBL/GenBank/DDBJ whole genome shotgun (WGS) entry which is preliminary data.</text>
</comment>
<proteinExistence type="predicted"/>
<sequence length="181" mass="19464">MNLRLLDYRPELEFLEAPGGAGLAGGDELTLAARLLELHGGAQLDRFIDAMVRGGGAPAPLAESLKRAARQVLPLHGWPGSPLIESLRRRGKSDPIARAARIFGVELEGLSPEDKEFELAQRFVRFAREAIRLAADASRPAGAAAALAEAARSHAPGLLHCAAGRMGRWQRQGDRIVVYDC</sequence>
<dbReference type="AlphaFoldDB" id="A0A7W2EDD6"/>
<dbReference type="RefSeq" id="WP_182213063.1">
    <property type="nucleotide sequence ID" value="NZ_JACEZS010000001.1"/>
</dbReference>
<dbReference type="EMBL" id="JACEZS010000001">
    <property type="protein sequence ID" value="MBA5603883.1"/>
    <property type="molecule type" value="Genomic_DNA"/>
</dbReference>
<evidence type="ECO:0000313" key="2">
    <source>
        <dbReference type="Proteomes" id="UP000566711"/>
    </source>
</evidence>
<name>A0A7W2EDD6_9BURK</name>
<organism evidence="1 2">
    <name type="scientific">Rugamonas fusca</name>
    <dbReference type="NCBI Taxonomy" id="2758568"/>
    <lineage>
        <taxon>Bacteria</taxon>
        <taxon>Pseudomonadati</taxon>
        <taxon>Pseudomonadota</taxon>
        <taxon>Betaproteobacteria</taxon>
        <taxon>Burkholderiales</taxon>
        <taxon>Oxalobacteraceae</taxon>
        <taxon>Telluria group</taxon>
        <taxon>Rugamonas</taxon>
    </lineage>
</organism>